<dbReference type="InterPro" id="IPR015889">
    <property type="entry name" value="Intradiol_dOase_core"/>
</dbReference>
<feature type="region of interest" description="Disordered" evidence="4">
    <location>
        <begin position="1"/>
        <end position="30"/>
    </location>
</feature>
<comment type="caution">
    <text evidence="6">The sequence shown here is derived from an EMBL/GenBank/DDBJ whole genome shotgun (WGS) entry which is preliminary data.</text>
</comment>
<dbReference type="PANTHER" id="PTHR33711">
    <property type="entry name" value="DIOXYGENASE, PUTATIVE (AFU_ORTHOLOGUE AFUA_2G02910)-RELATED"/>
    <property type="match status" value="1"/>
</dbReference>
<dbReference type="InterPro" id="IPR000627">
    <property type="entry name" value="Intradiol_dOase_C"/>
</dbReference>
<accession>A0A5S5D596</accession>
<name>A0A5S5D596_9ACTN</name>
<evidence type="ECO:0000259" key="5">
    <source>
        <dbReference type="Pfam" id="PF00775"/>
    </source>
</evidence>
<keyword evidence="2 6" id="KW-0223">Dioxygenase</keyword>
<feature type="domain" description="Intradiol ring-cleavage dioxygenases" evidence="5">
    <location>
        <begin position="62"/>
        <end position="208"/>
    </location>
</feature>
<dbReference type="GO" id="GO:0008199">
    <property type="term" value="F:ferric iron binding"/>
    <property type="evidence" value="ECO:0007669"/>
    <property type="project" value="InterPro"/>
</dbReference>
<dbReference type="EMBL" id="VNHW01000001">
    <property type="protein sequence ID" value="TYP90336.1"/>
    <property type="molecule type" value="Genomic_DNA"/>
</dbReference>
<organism evidence="6 7">
    <name type="scientific">Blastococcus xanthinilyticus</name>
    <dbReference type="NCBI Taxonomy" id="1564164"/>
    <lineage>
        <taxon>Bacteria</taxon>
        <taxon>Bacillati</taxon>
        <taxon>Actinomycetota</taxon>
        <taxon>Actinomycetes</taxon>
        <taxon>Geodermatophilales</taxon>
        <taxon>Geodermatophilaceae</taxon>
        <taxon>Blastococcus</taxon>
    </lineage>
</organism>
<dbReference type="RefSeq" id="WP_208092255.1">
    <property type="nucleotide sequence ID" value="NZ_VNHW01000001.1"/>
</dbReference>
<comment type="similarity">
    <text evidence="1">Belongs to the intradiol ring-cleavage dioxygenase family.</text>
</comment>
<keyword evidence="7" id="KW-1185">Reference proteome</keyword>
<dbReference type="InterPro" id="IPR012786">
    <property type="entry name" value="Protocat_dOase_a"/>
</dbReference>
<protein>
    <submittedName>
        <fullName evidence="6">Protocatechuate 3,4-dioxygenase alpha subunit</fullName>
    </submittedName>
</protein>
<dbReference type="Proteomes" id="UP000322499">
    <property type="component" value="Unassembled WGS sequence"/>
</dbReference>
<evidence type="ECO:0000256" key="1">
    <source>
        <dbReference type="ARBA" id="ARBA00007825"/>
    </source>
</evidence>
<dbReference type="AlphaFoldDB" id="A0A5S5D596"/>
<gene>
    <name evidence="6" type="ORF">BD833_10154</name>
</gene>
<keyword evidence="3" id="KW-0560">Oxidoreductase</keyword>
<dbReference type="PANTHER" id="PTHR33711:SF9">
    <property type="entry name" value="PROTOCATECHUATE 3,4-DIOXYGENASE ALPHA CHAIN"/>
    <property type="match status" value="1"/>
</dbReference>
<dbReference type="InterPro" id="IPR050770">
    <property type="entry name" value="Intradiol_RC_Dioxygenase"/>
</dbReference>
<dbReference type="NCBIfam" id="TIGR02423">
    <property type="entry name" value="protocat_alph"/>
    <property type="match status" value="1"/>
</dbReference>
<proteinExistence type="inferred from homology"/>
<evidence type="ECO:0000256" key="4">
    <source>
        <dbReference type="SAM" id="MobiDB-lite"/>
    </source>
</evidence>
<dbReference type="Gene3D" id="2.60.130.10">
    <property type="entry name" value="Aromatic compound dioxygenase"/>
    <property type="match status" value="1"/>
</dbReference>
<evidence type="ECO:0000313" key="7">
    <source>
        <dbReference type="Proteomes" id="UP000322499"/>
    </source>
</evidence>
<dbReference type="GO" id="GO:0018578">
    <property type="term" value="F:protocatechuate 3,4-dioxygenase activity"/>
    <property type="evidence" value="ECO:0007669"/>
    <property type="project" value="InterPro"/>
</dbReference>
<evidence type="ECO:0000256" key="3">
    <source>
        <dbReference type="ARBA" id="ARBA00023002"/>
    </source>
</evidence>
<dbReference type="Pfam" id="PF00775">
    <property type="entry name" value="Dioxygenase_C"/>
    <property type="match status" value="1"/>
</dbReference>
<sequence length="217" mass="23147">MTANPLEVPPNPADPFQPRSGQRGTGFLTDPFQLGLTPSATVGPYLAIGLTWEDGELAADEGTPGAFWIRGRVFDGAGEVVPDAMIETWQADPDGGLASPEDPRGAATYPGFRGYARAQTLSGEYAVHTLKPGRLPDGAGGLQAPHIDVSVFARGLLDRVVTRIYFADEEAANAEDAVLRALPSDEDRRTLIATPSEDGYRFDVRLQGDGETVFFAV</sequence>
<evidence type="ECO:0000313" key="6">
    <source>
        <dbReference type="EMBL" id="TYP90336.1"/>
    </source>
</evidence>
<evidence type="ECO:0000256" key="2">
    <source>
        <dbReference type="ARBA" id="ARBA00022964"/>
    </source>
</evidence>
<reference evidence="6 7" key="1">
    <citation type="submission" date="2019-07" db="EMBL/GenBank/DDBJ databases">
        <title>Genomic Encyclopedia of Archaeal and Bacterial Type Strains, Phase II (KMG-II): from individual species to whole genera.</title>
        <authorList>
            <person name="Goeker M."/>
        </authorList>
    </citation>
    <scope>NUCLEOTIDE SEQUENCE [LARGE SCALE GENOMIC DNA]</scope>
    <source>
        <strain evidence="6 7">DSM 46842</strain>
    </source>
</reference>
<dbReference type="SUPFAM" id="SSF49482">
    <property type="entry name" value="Aromatic compound dioxygenase"/>
    <property type="match status" value="1"/>
</dbReference>